<keyword evidence="2" id="KW-1185">Reference proteome</keyword>
<dbReference type="GeneID" id="70134857"/>
<dbReference type="EMBL" id="JAGPXC010000006">
    <property type="protein sequence ID" value="KAH6651858.1"/>
    <property type="molecule type" value="Genomic_DNA"/>
</dbReference>
<name>A0A9P8ZWE0_9PEZI</name>
<sequence length="246" mass="26945">MFLNIWGRARVQTCRNSLTQSRSMANKTRRLRLSSAMQLSKRMTTLWAWTARSARGTARQDVLELMCMAVHDPSWSVFWTRLTTASIRHPGKSGTFFQSDLSQEHHERGSRCSPAKHEVPFVPLIALKHEGDMGLCHRQTFHLIYLQRILFATKKVQDSLVTTLTAPGLAAALALDRKGNALAPLSSCPPTAGSVAGRGTIASAIEFRFSGKSGVPRLGQAITFLADPEATRSAFGSSNQHPLAGC</sequence>
<proteinExistence type="predicted"/>
<gene>
    <name evidence="1" type="ORF">BKA67DRAFT_647815</name>
</gene>
<dbReference type="RefSeq" id="XP_045956136.1">
    <property type="nucleotide sequence ID" value="XM_046105966.1"/>
</dbReference>
<accession>A0A9P8ZWE0</accession>
<protein>
    <submittedName>
        <fullName evidence="1">Uncharacterized protein</fullName>
    </submittedName>
</protein>
<evidence type="ECO:0000313" key="2">
    <source>
        <dbReference type="Proteomes" id="UP000758603"/>
    </source>
</evidence>
<reference evidence="1" key="1">
    <citation type="journal article" date="2021" name="Nat. Commun.">
        <title>Genetic determinants of endophytism in the Arabidopsis root mycobiome.</title>
        <authorList>
            <person name="Mesny F."/>
            <person name="Miyauchi S."/>
            <person name="Thiergart T."/>
            <person name="Pickel B."/>
            <person name="Atanasova L."/>
            <person name="Karlsson M."/>
            <person name="Huettel B."/>
            <person name="Barry K.W."/>
            <person name="Haridas S."/>
            <person name="Chen C."/>
            <person name="Bauer D."/>
            <person name="Andreopoulos W."/>
            <person name="Pangilinan J."/>
            <person name="LaButti K."/>
            <person name="Riley R."/>
            <person name="Lipzen A."/>
            <person name="Clum A."/>
            <person name="Drula E."/>
            <person name="Henrissat B."/>
            <person name="Kohler A."/>
            <person name="Grigoriev I.V."/>
            <person name="Martin F.M."/>
            <person name="Hacquard S."/>
        </authorList>
    </citation>
    <scope>NUCLEOTIDE SEQUENCE</scope>
    <source>
        <strain evidence="1">MPI-SDFR-AT-0073</strain>
    </source>
</reference>
<evidence type="ECO:0000313" key="1">
    <source>
        <dbReference type="EMBL" id="KAH6651858.1"/>
    </source>
</evidence>
<comment type="caution">
    <text evidence="1">The sequence shown here is derived from an EMBL/GenBank/DDBJ whole genome shotgun (WGS) entry which is preliminary data.</text>
</comment>
<dbReference type="AlphaFoldDB" id="A0A9P8ZWE0"/>
<organism evidence="1 2">
    <name type="scientific">Truncatella angustata</name>
    <dbReference type="NCBI Taxonomy" id="152316"/>
    <lineage>
        <taxon>Eukaryota</taxon>
        <taxon>Fungi</taxon>
        <taxon>Dikarya</taxon>
        <taxon>Ascomycota</taxon>
        <taxon>Pezizomycotina</taxon>
        <taxon>Sordariomycetes</taxon>
        <taxon>Xylariomycetidae</taxon>
        <taxon>Amphisphaeriales</taxon>
        <taxon>Sporocadaceae</taxon>
        <taxon>Truncatella</taxon>
    </lineage>
</organism>
<dbReference type="Proteomes" id="UP000758603">
    <property type="component" value="Unassembled WGS sequence"/>
</dbReference>